<reference evidence="3" key="1">
    <citation type="submission" date="2016-11" db="UniProtKB">
        <authorList>
            <consortium name="WormBaseParasite"/>
        </authorList>
    </citation>
    <scope>IDENTIFICATION</scope>
</reference>
<keyword evidence="1" id="KW-1133">Transmembrane helix</keyword>
<sequence length="107" mass="12292">MTGQDSNCIFLECKMTNKFDYNISPFEIYITVSIATPLLDGQIQKVGTTISLTLSSVNHIFLISLFNVLCAFIYVYMQYFPPSKCDLLFIMFKLDVNVLMVILKENR</sequence>
<dbReference type="WBParaSite" id="Hba_05199">
    <property type="protein sequence ID" value="Hba_05199"/>
    <property type="gene ID" value="Hba_05199"/>
</dbReference>
<name>A0A1I7WJK2_HETBA</name>
<evidence type="ECO:0000256" key="1">
    <source>
        <dbReference type="SAM" id="Phobius"/>
    </source>
</evidence>
<evidence type="ECO:0000313" key="2">
    <source>
        <dbReference type="Proteomes" id="UP000095283"/>
    </source>
</evidence>
<proteinExistence type="predicted"/>
<keyword evidence="1" id="KW-0472">Membrane</keyword>
<keyword evidence="2" id="KW-1185">Reference proteome</keyword>
<feature type="transmembrane region" description="Helical" evidence="1">
    <location>
        <begin position="60"/>
        <end position="81"/>
    </location>
</feature>
<evidence type="ECO:0000313" key="3">
    <source>
        <dbReference type="WBParaSite" id="Hba_05199"/>
    </source>
</evidence>
<keyword evidence="1" id="KW-0812">Transmembrane</keyword>
<dbReference type="Proteomes" id="UP000095283">
    <property type="component" value="Unplaced"/>
</dbReference>
<dbReference type="AlphaFoldDB" id="A0A1I7WJK2"/>
<protein>
    <submittedName>
        <fullName evidence="3">Integrin_alpha2 domain-containing protein</fullName>
    </submittedName>
</protein>
<accession>A0A1I7WJK2</accession>
<organism evidence="2 3">
    <name type="scientific">Heterorhabditis bacteriophora</name>
    <name type="common">Entomopathogenic nematode worm</name>
    <dbReference type="NCBI Taxonomy" id="37862"/>
    <lineage>
        <taxon>Eukaryota</taxon>
        <taxon>Metazoa</taxon>
        <taxon>Ecdysozoa</taxon>
        <taxon>Nematoda</taxon>
        <taxon>Chromadorea</taxon>
        <taxon>Rhabditida</taxon>
        <taxon>Rhabditina</taxon>
        <taxon>Rhabditomorpha</taxon>
        <taxon>Strongyloidea</taxon>
        <taxon>Heterorhabditidae</taxon>
        <taxon>Heterorhabditis</taxon>
    </lineage>
</organism>